<protein>
    <submittedName>
        <fullName evidence="1">MATH domain-containing protein</fullName>
    </submittedName>
</protein>
<keyword evidence="2" id="KW-1185">Reference proteome</keyword>
<dbReference type="Proteomes" id="UP000001940">
    <property type="component" value="Chromosome X"/>
</dbReference>
<gene>
    <name evidence="1" type="ORF">CELE_F46H5.5</name>
    <name evidence="1 3" type="ORF">F46H5.5</name>
</gene>
<dbReference type="IntAct" id="Q20488">
    <property type="interactions" value="1"/>
</dbReference>
<organism evidence="1 2">
    <name type="scientific">Caenorhabditis elegans</name>
    <dbReference type="NCBI Taxonomy" id="6239"/>
    <lineage>
        <taxon>Eukaryota</taxon>
        <taxon>Metazoa</taxon>
        <taxon>Ecdysozoa</taxon>
        <taxon>Nematoda</taxon>
        <taxon>Chromadorea</taxon>
        <taxon>Rhabditida</taxon>
        <taxon>Rhabditina</taxon>
        <taxon>Rhabditomorpha</taxon>
        <taxon>Rhabditoidea</taxon>
        <taxon>Rhabditidae</taxon>
        <taxon>Peloderinae</taxon>
        <taxon>Caenorhabditis</taxon>
    </lineage>
</organism>
<dbReference type="RefSeq" id="NP_509220.1">
    <property type="nucleotide sequence ID" value="NM_076819.1"/>
</dbReference>
<dbReference type="PIR" id="T34275">
    <property type="entry name" value="T34275"/>
</dbReference>
<evidence type="ECO:0000313" key="3">
    <source>
        <dbReference type="WormBase" id="F46H5.5"/>
    </source>
</evidence>
<evidence type="ECO:0000313" key="1">
    <source>
        <dbReference type="EMBL" id="CCD71358.1"/>
    </source>
</evidence>
<dbReference type="WormBase" id="F46H5.5">
    <property type="protein sequence ID" value="CE04591"/>
    <property type="gene ID" value="WBGene00018521"/>
</dbReference>
<proteinExistence type="predicted"/>
<dbReference type="Bgee" id="WBGene00018521">
    <property type="expression patterns" value="Expressed in pharyngeal muscle cell (C elegans) and 3 other cell types or tissues"/>
</dbReference>
<dbReference type="AGR" id="WB:WBGene00018521"/>
<dbReference type="AlphaFoldDB" id="Q20488"/>
<dbReference type="GeneID" id="185881"/>
<dbReference type="EMBL" id="BX284606">
    <property type="protein sequence ID" value="CCD71358.1"/>
    <property type="molecule type" value="Genomic_DNA"/>
</dbReference>
<accession>Q20488</accession>
<dbReference type="FunCoup" id="Q20488">
    <property type="interactions" value="1133"/>
</dbReference>
<name>Q20488_CAEEL</name>
<reference evidence="1 2" key="1">
    <citation type="journal article" date="1998" name="Science">
        <title>Genome sequence of the nematode C. elegans: a platform for investigating biology.</title>
        <authorList>
            <consortium name="The C. elegans sequencing consortium"/>
            <person name="Sulson J.E."/>
            <person name="Waterston R."/>
        </authorList>
    </citation>
    <scope>NUCLEOTIDE SEQUENCE [LARGE SCALE GENOMIC DNA]</scope>
    <source>
        <strain evidence="1 2">Bristol N2</strain>
    </source>
</reference>
<dbReference type="CTD" id="185881"/>
<dbReference type="OrthoDB" id="5857803at2759"/>
<evidence type="ECO:0000313" key="2">
    <source>
        <dbReference type="Proteomes" id="UP000001940"/>
    </source>
</evidence>
<dbReference type="PaxDb" id="6239-F46H5.5"/>
<dbReference type="KEGG" id="cel:CELE_F46H5.5"/>
<dbReference type="InParanoid" id="Q20488"/>
<sequence>MAEPASNGVLDPIVISLEATFHGVRDRDWNSKLIQFPRGGILWGLHLSKQQNTTGNASRVVGCLVCFGPIKDHIENWSIKFDHVFTISCRRVGCAGVIRKNCCFSDTHHIVNNYEWGEHRLPLPENWGTHDNVRLSCHIYISETTGVNRDMLKESASQNKSQESVSSPLSVSQVESQVIKFFGDLLLNENIVYSEEGFEAVEKLSALLSFPNVIETCRQYLMNIQFGPSQLNDTELMKQNTGFNLTGFDYQGNTASRKERIGNLNENDIIAMFQHLCLIAFKKC</sequence>
<dbReference type="HOGENOM" id="CLU_980827_0_0_1"/>
<dbReference type="UCSC" id="F46H5.5">
    <property type="organism name" value="c. elegans"/>
</dbReference>
<dbReference type="eggNOG" id="ENOG502R1BF">
    <property type="taxonomic scope" value="Eukaryota"/>
</dbReference>
<dbReference type="OMA" id="ILWGLHL"/>